<dbReference type="InterPro" id="IPR052918">
    <property type="entry name" value="Motility_Chemotaxis_Reg"/>
</dbReference>
<dbReference type="SMART" id="SM00089">
    <property type="entry name" value="PKD"/>
    <property type="match status" value="2"/>
</dbReference>
<proteinExistence type="predicted"/>
<name>A0A916JG38_9BACT</name>
<organism evidence="2 3">
    <name type="scientific">Dyadobacter helix</name>
    <dbReference type="NCBI Taxonomy" id="2822344"/>
    <lineage>
        <taxon>Bacteria</taxon>
        <taxon>Pseudomonadati</taxon>
        <taxon>Bacteroidota</taxon>
        <taxon>Cytophagia</taxon>
        <taxon>Cytophagales</taxon>
        <taxon>Spirosomataceae</taxon>
        <taxon>Dyadobacter</taxon>
    </lineage>
</organism>
<accession>A0A916JG38</accession>
<dbReference type="InterPro" id="IPR035986">
    <property type="entry name" value="PKD_dom_sf"/>
</dbReference>
<dbReference type="AlphaFoldDB" id="A0A916JG38"/>
<dbReference type="Proteomes" id="UP000680038">
    <property type="component" value="Unassembled WGS sequence"/>
</dbReference>
<evidence type="ECO:0000313" key="2">
    <source>
        <dbReference type="EMBL" id="CAG5004607.1"/>
    </source>
</evidence>
<reference evidence="2" key="1">
    <citation type="submission" date="2021-04" db="EMBL/GenBank/DDBJ databases">
        <authorList>
            <person name="Rodrigo-Torres L."/>
            <person name="Arahal R. D."/>
            <person name="Lucena T."/>
        </authorList>
    </citation>
    <scope>NUCLEOTIDE SEQUENCE</scope>
    <source>
        <strain evidence="2">CECT 9275</strain>
    </source>
</reference>
<comment type="caution">
    <text evidence="2">The sequence shown here is derived from an EMBL/GenBank/DDBJ whole genome shotgun (WGS) entry which is preliminary data.</text>
</comment>
<protein>
    <recommendedName>
        <fullName evidence="1">PKD domain-containing protein</fullName>
    </recommendedName>
</protein>
<dbReference type="InterPro" id="IPR022409">
    <property type="entry name" value="PKD/Chitinase_dom"/>
</dbReference>
<dbReference type="PANTHER" id="PTHR35580">
    <property type="entry name" value="CELL SURFACE GLYCOPROTEIN (S-LAYER PROTEIN)-LIKE PROTEIN"/>
    <property type="match status" value="1"/>
</dbReference>
<feature type="domain" description="PKD" evidence="1">
    <location>
        <begin position="1024"/>
        <end position="1067"/>
    </location>
</feature>
<dbReference type="EMBL" id="CAJRAF010000002">
    <property type="protein sequence ID" value="CAG5004607.1"/>
    <property type="molecule type" value="Genomic_DNA"/>
</dbReference>
<dbReference type="RefSeq" id="WP_215239910.1">
    <property type="nucleotide sequence ID" value="NZ_CAJRAF010000002.1"/>
</dbReference>
<dbReference type="InterPro" id="IPR057708">
    <property type="entry name" value="DUF7948"/>
</dbReference>
<dbReference type="InterPro" id="IPR000601">
    <property type="entry name" value="PKD_dom"/>
</dbReference>
<dbReference type="Pfam" id="PF13585">
    <property type="entry name" value="CHU_C"/>
    <property type="match status" value="1"/>
</dbReference>
<dbReference type="PROSITE" id="PS50093">
    <property type="entry name" value="PKD"/>
    <property type="match status" value="1"/>
</dbReference>
<dbReference type="Pfam" id="PF25778">
    <property type="entry name" value="DUF7948"/>
    <property type="match status" value="1"/>
</dbReference>
<dbReference type="Gene3D" id="2.60.40.10">
    <property type="entry name" value="Immunoglobulins"/>
    <property type="match status" value="2"/>
</dbReference>
<sequence length="1151" mass="124402">MGKTLRILSLIFLVFIPCLARGGGMSFVRNMGQWDSEILFRADIPGGFLFLKNHAIVYVFYDASEVTARHGRGKTTDSQPAARKQEPYLLKAHGVEVNFINAQTSVKHTPVSPVVTRHNYFLGADQRKWTGNVQGFEEVLYENIYEGINLRVYWHQFSLKYEFVVKPGADVSRINLKYSGADQVNVNEKGQLEVKTPINKFGEEKPYSFQTIQKKAVEVPSHFVQDKDQSIHFGFPKGYDKSQTLIIDPELIFSTYSGSVPDNWGHTATYDSEGNLFTGGTVFGTGFPVSVGAYQIRFDGMVDVAIMKFSPDGSELLYATYLGGASTDLPTSLIVNNKNELVILGTTSSRDFPVTGTAFQKNFGGGTGTEPLSGLPLGNGSDIFLSKLSADGKQLTASTYLGGSGNDGVCTSSAVKIKNYGDSFRGEVVVDKDNNVLLTSSTNSGNFPLKNPVSNILGGRQDAVVAKFSQDLSTLLWSTYLGGNQLDAGFSVKETAGGDIYVTGITQSTNLATHTQALQPRISGAEDAFVARFSGGALAGLTYLGTAEADAGYLVDLDASLNVYVYGLSAGKYPVSTGVYSNTNSGQFIHALDPSLSRSVFSTVIGSGKGTPDISPTAFLVNECGNIYIAGWGGNVNSGTDNNLESTTNGLPVTSDALQRITTGNNFYVAILEEGAKSLLYATFFGSSDRSGTEQGDHVDGGTSRFNKNGEIYHATCACGGSRFPVTPQAWSRTNRSSNCNNAAFKIDIDRLKADFDVYAGSQKDVTRGCAPLSLSFVNMSEGGIDYIWEVNGSTISREADEAAYVFRTPGQYTVTLKAYNRLSCKRIDIAQKTIVVETLSAKILPDTTVCENTKVQLWASGGTQYKWTPAEGMENPLTANPSMVMKETQTFSVEISNASGCKFTGNVKITVNKKQDFIEMPDVSVCPGAPVILSVTGDASEYRWKPNGSFPATTGSSVTVTPTQTTTYVVEGIYTDGCRPLREITVNVDRSFEPSFEISQSGGSCNEAFQYSISNNTRNAQRFEWDLGSGDTFTTQHVENHVFGNPGTYTITLTAYSAAGCALSVSKKLIAQPAFELANVITPNGDGKNDRFVVPVAGSTLEIFNRWGKQVYKSVDYKSDWGKGIANGTYFYVVDTPDGHHCKGWLEVVE</sequence>
<dbReference type="Pfam" id="PF18911">
    <property type="entry name" value="PKD_4"/>
    <property type="match status" value="1"/>
</dbReference>
<gene>
    <name evidence="2" type="ORF">DYBT9275_03405</name>
</gene>
<evidence type="ECO:0000259" key="1">
    <source>
        <dbReference type="PROSITE" id="PS50093"/>
    </source>
</evidence>
<dbReference type="CDD" id="cd00146">
    <property type="entry name" value="PKD"/>
    <property type="match status" value="2"/>
</dbReference>
<evidence type="ECO:0000313" key="3">
    <source>
        <dbReference type="Proteomes" id="UP000680038"/>
    </source>
</evidence>
<dbReference type="SUPFAM" id="SSF49299">
    <property type="entry name" value="PKD domain"/>
    <property type="match status" value="2"/>
</dbReference>
<keyword evidence="3" id="KW-1185">Reference proteome</keyword>
<dbReference type="PANTHER" id="PTHR35580:SF1">
    <property type="entry name" value="PHYTASE-LIKE DOMAIN-CONTAINING PROTEIN"/>
    <property type="match status" value="1"/>
</dbReference>
<dbReference type="InterPro" id="IPR013783">
    <property type="entry name" value="Ig-like_fold"/>
</dbReference>